<dbReference type="GO" id="GO:0004180">
    <property type="term" value="F:carboxypeptidase activity"/>
    <property type="evidence" value="ECO:0007669"/>
    <property type="project" value="UniProtKB-KW"/>
</dbReference>
<evidence type="ECO:0000259" key="2">
    <source>
        <dbReference type="Pfam" id="PF00144"/>
    </source>
</evidence>
<proteinExistence type="predicted"/>
<dbReference type="InterPro" id="IPR012338">
    <property type="entry name" value="Beta-lactam/transpept-like"/>
</dbReference>
<keyword evidence="3" id="KW-0645">Protease</keyword>
<dbReference type="EMBL" id="FWFX01000005">
    <property type="protein sequence ID" value="SLN41934.1"/>
    <property type="molecule type" value="Genomic_DNA"/>
</dbReference>
<dbReference type="InterPro" id="IPR050789">
    <property type="entry name" value="Diverse_Enzym_Activities"/>
</dbReference>
<keyword evidence="1" id="KW-1133">Transmembrane helix</keyword>
<protein>
    <submittedName>
        <fullName evidence="3">Beta-lactamase/D-alanine carboxypeptidase</fullName>
    </submittedName>
</protein>
<sequence>MINTRGARLRWAAALVIIAVIIVLTDRRHSPSNIEDTVATFLQVHNIPGAVLAYGAANTRPKVVAFGVSDPLKNTAMLPEQSFYLASVTKPIAATLLIEKAKKEQIDLDRPIAKLIDLPKPYDPRAALITPRHLLAHRGGFDWTISFDPIFAPERVGLDNSSSCAEVAKATWQTMPLDHDPGSKTAYSNVGFCLLSDLLAPNQPENLDNKLLENAGVNLYERAGLNWEFDGEGWTPVQNTEAEQAWISELGIAGGAVGNANSVWYFASAPKPLFKNSSPDDQSDDFYASGWHVWMEENGQHLTHWGALKGIFTTVFRFSDDETVVILFNGSPESPRNAFSALHSALLKINNLARR</sequence>
<evidence type="ECO:0000256" key="1">
    <source>
        <dbReference type="SAM" id="Phobius"/>
    </source>
</evidence>
<keyword evidence="1" id="KW-0472">Membrane</keyword>
<dbReference type="OrthoDB" id="5377981at2"/>
<evidence type="ECO:0000313" key="3">
    <source>
        <dbReference type="EMBL" id="SLN41934.1"/>
    </source>
</evidence>
<dbReference type="PANTHER" id="PTHR43283:SF3">
    <property type="entry name" value="BETA-LACTAMASE FAMILY PROTEIN (AFU_ORTHOLOGUE AFUA_5G07500)"/>
    <property type="match status" value="1"/>
</dbReference>
<keyword evidence="3" id="KW-0121">Carboxypeptidase</keyword>
<feature type="transmembrane region" description="Helical" evidence="1">
    <location>
        <begin position="7"/>
        <end position="25"/>
    </location>
</feature>
<dbReference type="AlphaFoldDB" id="A0A1X6Z6P3"/>
<dbReference type="Proteomes" id="UP000193061">
    <property type="component" value="Unassembled WGS sequence"/>
</dbReference>
<evidence type="ECO:0000313" key="4">
    <source>
        <dbReference type="Proteomes" id="UP000193061"/>
    </source>
</evidence>
<keyword evidence="1" id="KW-0812">Transmembrane</keyword>
<keyword evidence="3" id="KW-0378">Hydrolase</keyword>
<accession>A0A1X6Z6P3</accession>
<dbReference type="Pfam" id="PF00144">
    <property type="entry name" value="Beta-lactamase"/>
    <property type="match status" value="1"/>
</dbReference>
<reference evidence="3 4" key="1">
    <citation type="submission" date="2017-03" db="EMBL/GenBank/DDBJ databases">
        <authorList>
            <person name="Afonso C.L."/>
            <person name="Miller P.J."/>
            <person name="Scott M.A."/>
            <person name="Spackman E."/>
            <person name="Goraichik I."/>
            <person name="Dimitrov K.M."/>
            <person name="Suarez D.L."/>
            <person name="Swayne D.E."/>
        </authorList>
    </citation>
    <scope>NUCLEOTIDE SEQUENCE [LARGE SCALE GENOMIC DNA]</scope>
    <source>
        <strain evidence="3 4">CECT 7450</strain>
    </source>
</reference>
<name>A0A1X6Z6P3_9RHOB</name>
<dbReference type="Gene3D" id="3.40.710.10">
    <property type="entry name" value="DD-peptidase/beta-lactamase superfamily"/>
    <property type="match status" value="1"/>
</dbReference>
<gene>
    <name evidence="3" type="ORF">ROA7450_02033</name>
</gene>
<dbReference type="SUPFAM" id="SSF56601">
    <property type="entry name" value="beta-lactamase/transpeptidase-like"/>
    <property type="match status" value="1"/>
</dbReference>
<dbReference type="InterPro" id="IPR001466">
    <property type="entry name" value="Beta-lactam-related"/>
</dbReference>
<feature type="domain" description="Beta-lactamase-related" evidence="2">
    <location>
        <begin position="35"/>
        <end position="333"/>
    </location>
</feature>
<keyword evidence="4" id="KW-1185">Reference proteome</keyword>
<dbReference type="PANTHER" id="PTHR43283">
    <property type="entry name" value="BETA-LACTAMASE-RELATED"/>
    <property type="match status" value="1"/>
</dbReference>
<dbReference type="RefSeq" id="WP_085805551.1">
    <property type="nucleotide sequence ID" value="NZ_FWFX01000005.1"/>
</dbReference>
<organism evidence="3 4">
    <name type="scientific">Roseovarius albus</name>
    <dbReference type="NCBI Taxonomy" id="1247867"/>
    <lineage>
        <taxon>Bacteria</taxon>
        <taxon>Pseudomonadati</taxon>
        <taxon>Pseudomonadota</taxon>
        <taxon>Alphaproteobacteria</taxon>
        <taxon>Rhodobacterales</taxon>
        <taxon>Roseobacteraceae</taxon>
        <taxon>Roseovarius</taxon>
    </lineage>
</organism>